<dbReference type="Gene3D" id="3.90.870.10">
    <property type="entry name" value="DHBP synthase"/>
    <property type="match status" value="1"/>
</dbReference>
<keyword evidence="10" id="KW-0378">Hydrolase</keyword>
<comment type="cofactor">
    <cofactor evidence="2">
        <name>Mg(2+)</name>
        <dbReference type="ChEBI" id="CHEBI:18420"/>
    </cofactor>
</comment>
<dbReference type="PANTHER" id="PTHR21327">
    <property type="entry name" value="GTP CYCLOHYDROLASE II-RELATED"/>
    <property type="match status" value="1"/>
</dbReference>
<evidence type="ECO:0000256" key="4">
    <source>
        <dbReference type="ARBA" id="ARBA00004853"/>
    </source>
</evidence>
<evidence type="ECO:0000256" key="1">
    <source>
        <dbReference type="ARBA" id="ARBA00001936"/>
    </source>
</evidence>
<dbReference type="EC" id="3.5.4.25" evidence="6"/>
<dbReference type="SUPFAM" id="SSF55821">
    <property type="entry name" value="YrdC/RibB"/>
    <property type="match status" value="1"/>
</dbReference>
<comment type="caution">
    <text evidence="19">The sequence shown here is derived from an EMBL/GenBank/DDBJ whole genome shotgun (WGS) entry which is preliminary data.</text>
</comment>
<dbReference type="GO" id="GO:0005829">
    <property type="term" value="C:cytosol"/>
    <property type="evidence" value="ECO:0007669"/>
    <property type="project" value="TreeGrafter"/>
</dbReference>
<proteinExistence type="inferred from homology"/>
<reference evidence="19" key="1">
    <citation type="journal article" date="2015" name="Nature">
        <title>Complex archaea that bridge the gap between prokaryotes and eukaryotes.</title>
        <authorList>
            <person name="Spang A."/>
            <person name="Saw J.H."/>
            <person name="Jorgensen S.L."/>
            <person name="Zaremba-Niedzwiedzka K."/>
            <person name="Martijn J."/>
            <person name="Lind A.E."/>
            <person name="van Eijk R."/>
            <person name="Schleper C."/>
            <person name="Guy L."/>
            <person name="Ettema T.J."/>
        </authorList>
    </citation>
    <scope>NUCLEOTIDE SEQUENCE</scope>
</reference>
<protein>
    <recommendedName>
        <fullName evidence="6">GTP cyclohydrolase II</fullName>
        <ecNumber evidence="6">3.5.4.25</ecNumber>
    </recommendedName>
</protein>
<dbReference type="EMBL" id="LAZR01011631">
    <property type="protein sequence ID" value="KKM60689.1"/>
    <property type="molecule type" value="Genomic_DNA"/>
</dbReference>
<organism evidence="19">
    <name type="scientific">marine sediment metagenome</name>
    <dbReference type="NCBI Taxonomy" id="412755"/>
    <lineage>
        <taxon>unclassified sequences</taxon>
        <taxon>metagenomes</taxon>
        <taxon>ecological metagenomes</taxon>
    </lineage>
</organism>
<comment type="similarity">
    <text evidence="5">In the N-terminal section; belongs to the DHBP synthase family.</text>
</comment>
<dbReference type="PIRSF" id="PIRSF001259">
    <property type="entry name" value="RibA"/>
    <property type="match status" value="1"/>
</dbReference>
<dbReference type="FunFam" id="3.90.870.10:FF:000001">
    <property type="entry name" value="Riboflavin biosynthesis protein RibBA"/>
    <property type="match status" value="1"/>
</dbReference>
<dbReference type="NCBIfam" id="NF006803">
    <property type="entry name" value="PRK09311.1"/>
    <property type="match status" value="1"/>
</dbReference>
<evidence type="ECO:0000256" key="2">
    <source>
        <dbReference type="ARBA" id="ARBA00001946"/>
    </source>
</evidence>
<keyword evidence="8" id="KW-0479">Metal-binding</keyword>
<dbReference type="HAMAP" id="MF_00179">
    <property type="entry name" value="RibA"/>
    <property type="match status" value="1"/>
</dbReference>
<dbReference type="Pfam" id="PF00926">
    <property type="entry name" value="DHBP_synthase"/>
    <property type="match status" value="1"/>
</dbReference>
<dbReference type="InterPro" id="IPR017945">
    <property type="entry name" value="DHBP_synth_RibB-like_a/b_dom"/>
</dbReference>
<evidence type="ECO:0000259" key="18">
    <source>
        <dbReference type="Pfam" id="PF00925"/>
    </source>
</evidence>
<accession>A0A0F9ITL2</accession>
<dbReference type="Gene3D" id="3.40.50.10990">
    <property type="entry name" value="GTP cyclohydrolase II"/>
    <property type="match status" value="1"/>
</dbReference>
<evidence type="ECO:0000256" key="5">
    <source>
        <dbReference type="ARBA" id="ARBA00005520"/>
    </source>
</evidence>
<keyword evidence="14" id="KW-0464">Manganese</keyword>
<evidence type="ECO:0000256" key="15">
    <source>
        <dbReference type="ARBA" id="ARBA00023239"/>
    </source>
</evidence>
<dbReference type="HAMAP" id="MF_00180">
    <property type="entry name" value="RibB"/>
    <property type="match status" value="1"/>
</dbReference>
<keyword evidence="13" id="KW-0342">GTP-binding</keyword>
<dbReference type="UniPathway" id="UPA00275">
    <property type="reaction ID" value="UER00400"/>
</dbReference>
<comment type="pathway">
    <text evidence="4">Cofactor biosynthesis; riboflavin biosynthesis; 5-amino-6-(D-ribitylamino)uracil from GTP: step 1/4.</text>
</comment>
<dbReference type="InterPro" id="IPR016299">
    <property type="entry name" value="Riboflavin_synth_RibBA"/>
</dbReference>
<keyword evidence="11" id="KW-0862">Zinc</keyword>
<dbReference type="FunFam" id="3.40.50.10990:FF:000001">
    <property type="entry name" value="Riboflavin biosynthesis protein RibBA"/>
    <property type="match status" value="1"/>
</dbReference>
<keyword evidence="16" id="KW-0511">Multifunctional enzyme</keyword>
<dbReference type="InterPro" id="IPR000926">
    <property type="entry name" value="RibA"/>
</dbReference>
<dbReference type="SUPFAM" id="SSF142695">
    <property type="entry name" value="RibA-like"/>
    <property type="match status" value="1"/>
</dbReference>
<dbReference type="InterPro" id="IPR032677">
    <property type="entry name" value="GTP_cyclohydro_II"/>
</dbReference>
<keyword evidence="9" id="KW-0547">Nucleotide-binding</keyword>
<dbReference type="HAMAP" id="MF_01283">
    <property type="entry name" value="RibBA"/>
    <property type="match status" value="1"/>
</dbReference>
<evidence type="ECO:0000256" key="12">
    <source>
        <dbReference type="ARBA" id="ARBA00022842"/>
    </source>
</evidence>
<dbReference type="InterPro" id="IPR000422">
    <property type="entry name" value="DHBP_synthase_RibB"/>
</dbReference>
<evidence type="ECO:0000313" key="19">
    <source>
        <dbReference type="EMBL" id="KKM60689.1"/>
    </source>
</evidence>
<evidence type="ECO:0000256" key="14">
    <source>
        <dbReference type="ARBA" id="ARBA00023211"/>
    </source>
</evidence>
<evidence type="ECO:0000256" key="8">
    <source>
        <dbReference type="ARBA" id="ARBA00022723"/>
    </source>
</evidence>
<keyword evidence="7" id="KW-0686">Riboflavin biosynthesis</keyword>
<dbReference type="GO" id="GO:0046872">
    <property type="term" value="F:metal ion binding"/>
    <property type="evidence" value="ECO:0007669"/>
    <property type="project" value="UniProtKB-KW"/>
</dbReference>
<evidence type="ECO:0000256" key="3">
    <source>
        <dbReference type="ARBA" id="ARBA00001947"/>
    </source>
</evidence>
<dbReference type="GO" id="GO:0009231">
    <property type="term" value="P:riboflavin biosynthetic process"/>
    <property type="evidence" value="ECO:0007669"/>
    <property type="project" value="UniProtKB-UniPathway"/>
</dbReference>
<dbReference type="GO" id="GO:0005525">
    <property type="term" value="F:GTP binding"/>
    <property type="evidence" value="ECO:0007669"/>
    <property type="project" value="UniProtKB-KW"/>
</dbReference>
<keyword evidence="15" id="KW-0456">Lyase</keyword>
<dbReference type="InterPro" id="IPR036144">
    <property type="entry name" value="RibA-like_sf"/>
</dbReference>
<dbReference type="GO" id="GO:0003935">
    <property type="term" value="F:GTP cyclohydrolase II activity"/>
    <property type="evidence" value="ECO:0007669"/>
    <property type="project" value="UniProtKB-EC"/>
</dbReference>
<comment type="cofactor">
    <cofactor evidence="3">
        <name>Zn(2+)</name>
        <dbReference type="ChEBI" id="CHEBI:29105"/>
    </cofactor>
</comment>
<comment type="catalytic activity">
    <reaction evidence="17">
        <text>GTP + 4 H2O = 2,5-diamino-6-hydroxy-4-(5-phosphoribosylamino)-pyrimidine + formate + 2 phosphate + 3 H(+)</text>
        <dbReference type="Rhea" id="RHEA:23704"/>
        <dbReference type="ChEBI" id="CHEBI:15377"/>
        <dbReference type="ChEBI" id="CHEBI:15378"/>
        <dbReference type="ChEBI" id="CHEBI:15740"/>
        <dbReference type="ChEBI" id="CHEBI:37565"/>
        <dbReference type="ChEBI" id="CHEBI:43474"/>
        <dbReference type="ChEBI" id="CHEBI:58614"/>
        <dbReference type="EC" id="3.5.4.25"/>
    </reaction>
</comment>
<keyword evidence="12" id="KW-0460">Magnesium</keyword>
<gene>
    <name evidence="19" type="ORF">LCGC14_1539330</name>
</gene>
<evidence type="ECO:0000256" key="9">
    <source>
        <dbReference type="ARBA" id="ARBA00022741"/>
    </source>
</evidence>
<evidence type="ECO:0000256" key="10">
    <source>
        <dbReference type="ARBA" id="ARBA00022801"/>
    </source>
</evidence>
<evidence type="ECO:0000256" key="17">
    <source>
        <dbReference type="ARBA" id="ARBA00049295"/>
    </source>
</evidence>
<feature type="domain" description="GTP cyclohydrolase II" evidence="18">
    <location>
        <begin position="227"/>
        <end position="392"/>
    </location>
</feature>
<name>A0A0F9ITL2_9ZZZZ</name>
<dbReference type="AlphaFoldDB" id="A0A0F9ITL2"/>
<dbReference type="NCBIfam" id="TIGR00506">
    <property type="entry name" value="ribB"/>
    <property type="match status" value="1"/>
</dbReference>
<evidence type="ECO:0000256" key="7">
    <source>
        <dbReference type="ARBA" id="ARBA00022619"/>
    </source>
</evidence>
<evidence type="ECO:0000256" key="16">
    <source>
        <dbReference type="ARBA" id="ARBA00023268"/>
    </source>
</evidence>
<evidence type="ECO:0000256" key="13">
    <source>
        <dbReference type="ARBA" id="ARBA00023134"/>
    </source>
</evidence>
<dbReference type="Pfam" id="PF00925">
    <property type="entry name" value="GTP_cyclohydro2"/>
    <property type="match status" value="1"/>
</dbReference>
<sequence length="421" mass="46983">MLIESIEEHRRARRRASSPLGTVEEAIDEYRRGRFVIIVDDEGRENEGDLTIPAQFVTPEAISFILKYTTGIICVPMTGERLDDLRIPMMVGQHQNQAQFGTAFTVSVDARDGIATGVSAADRARTIEVLANPSSEFADLVMPGHIYPLRVREGGVLVRAGHTEASVDLCRMAGLQPAAALCEVMRADGTMARLPDLKRFAGRHGFKIITISQLIRHRIRGERLIDRVAETTVPTRYGEFRLLAYRSDIDPYEHAALVMGDITTPEPVLVRVHSQCVTGDVFHSLRCDCGDQIELALERIAEEGRGVFVYMRQEGRGIGLCNKIRAYALQETQGLDTVEANEALGFPADRRDYGIGMQILLDLGLEEICLLTNNPQKRAGMVGYGLEVVERVTLMATPNPYNWRYLETKRDKLGHFIDMPD</sequence>
<evidence type="ECO:0000256" key="11">
    <source>
        <dbReference type="ARBA" id="ARBA00022833"/>
    </source>
</evidence>
<dbReference type="CDD" id="cd00641">
    <property type="entry name" value="GTP_cyclohydro2"/>
    <property type="match status" value="1"/>
</dbReference>
<dbReference type="GO" id="GO:0008686">
    <property type="term" value="F:3,4-dihydroxy-2-butanone-4-phosphate synthase activity"/>
    <property type="evidence" value="ECO:0007669"/>
    <property type="project" value="InterPro"/>
</dbReference>
<evidence type="ECO:0000256" key="6">
    <source>
        <dbReference type="ARBA" id="ARBA00012762"/>
    </source>
</evidence>
<dbReference type="NCBIfam" id="TIGR00505">
    <property type="entry name" value="ribA"/>
    <property type="match status" value="1"/>
</dbReference>
<dbReference type="PANTHER" id="PTHR21327:SF18">
    <property type="entry name" value="3,4-DIHYDROXY-2-BUTANONE 4-PHOSPHATE SYNTHASE"/>
    <property type="match status" value="1"/>
</dbReference>
<comment type="cofactor">
    <cofactor evidence="1">
        <name>Mn(2+)</name>
        <dbReference type="ChEBI" id="CHEBI:29035"/>
    </cofactor>
</comment>
<dbReference type="NCBIfam" id="NF001591">
    <property type="entry name" value="PRK00393.1"/>
    <property type="match status" value="1"/>
</dbReference>